<protein>
    <submittedName>
        <fullName evidence="1">Uncharacterized protein</fullName>
    </submittedName>
</protein>
<proteinExistence type="predicted"/>
<gene>
    <name evidence="1" type="ORF">BS50DRAFT_323586</name>
</gene>
<reference evidence="1 2" key="1">
    <citation type="journal article" date="2018" name="Front. Microbiol.">
        <title>Genome-Wide Analysis of Corynespora cassiicola Leaf Fall Disease Putative Effectors.</title>
        <authorList>
            <person name="Lopez D."/>
            <person name="Ribeiro S."/>
            <person name="Label P."/>
            <person name="Fumanal B."/>
            <person name="Venisse J.S."/>
            <person name="Kohler A."/>
            <person name="de Oliveira R.R."/>
            <person name="Labutti K."/>
            <person name="Lipzen A."/>
            <person name="Lail K."/>
            <person name="Bauer D."/>
            <person name="Ohm R.A."/>
            <person name="Barry K.W."/>
            <person name="Spatafora J."/>
            <person name="Grigoriev I.V."/>
            <person name="Martin F.M."/>
            <person name="Pujade-Renaud V."/>
        </authorList>
    </citation>
    <scope>NUCLEOTIDE SEQUENCE [LARGE SCALE GENOMIC DNA]</scope>
    <source>
        <strain evidence="1 2">Philippines</strain>
    </source>
</reference>
<dbReference type="AlphaFoldDB" id="A0A2T2NTW2"/>
<name>A0A2T2NTW2_CORCC</name>
<dbReference type="EMBL" id="KZ678133">
    <property type="protein sequence ID" value="PSN68736.1"/>
    <property type="molecule type" value="Genomic_DNA"/>
</dbReference>
<keyword evidence="2" id="KW-1185">Reference proteome</keyword>
<organism evidence="1 2">
    <name type="scientific">Corynespora cassiicola Philippines</name>
    <dbReference type="NCBI Taxonomy" id="1448308"/>
    <lineage>
        <taxon>Eukaryota</taxon>
        <taxon>Fungi</taxon>
        <taxon>Dikarya</taxon>
        <taxon>Ascomycota</taxon>
        <taxon>Pezizomycotina</taxon>
        <taxon>Dothideomycetes</taxon>
        <taxon>Pleosporomycetidae</taxon>
        <taxon>Pleosporales</taxon>
        <taxon>Corynesporascaceae</taxon>
        <taxon>Corynespora</taxon>
    </lineage>
</organism>
<evidence type="ECO:0000313" key="2">
    <source>
        <dbReference type="Proteomes" id="UP000240883"/>
    </source>
</evidence>
<accession>A0A2T2NTW2</accession>
<dbReference type="Proteomes" id="UP000240883">
    <property type="component" value="Unassembled WGS sequence"/>
</dbReference>
<sequence length="105" mass="11350">MRGPRRHAAFAGEGFSHCDRRSCSLQRAAHGIIERPATARHGLASPHPWRPRPPASLVDLLLKLFFPCHSHLGRLPPSAALFLALPAQAAPLLPESARLKPAGNC</sequence>
<evidence type="ECO:0000313" key="1">
    <source>
        <dbReference type="EMBL" id="PSN68736.1"/>
    </source>
</evidence>